<keyword evidence="14" id="KW-1185">Reference proteome</keyword>
<keyword evidence="10" id="KW-0539">Nucleus</keyword>
<dbReference type="InterPro" id="IPR025766">
    <property type="entry name" value="ADD"/>
</dbReference>
<dbReference type="InterPro" id="IPR018117">
    <property type="entry name" value="C5_DNA_meth_AS"/>
</dbReference>
<dbReference type="PANTHER" id="PTHR23068">
    <property type="entry name" value="DNA CYTOSINE-5- -METHYLTRANSFERASE 3-RELATED"/>
    <property type="match status" value="1"/>
</dbReference>
<comment type="subcellular location">
    <subcellularLocation>
        <location evidence="1">Nucleus</location>
    </subcellularLocation>
</comment>
<dbReference type="PROSITE" id="PS51533">
    <property type="entry name" value="ADD"/>
    <property type="match status" value="1"/>
</dbReference>
<dbReference type="GO" id="GO:0003886">
    <property type="term" value="F:DNA (cytosine-5-)-methyltransferase activity"/>
    <property type="evidence" value="ECO:0007669"/>
    <property type="project" value="UniProtKB-EC"/>
</dbReference>
<dbReference type="CDD" id="cd11725">
    <property type="entry name" value="ADDz_Dnmt3"/>
    <property type="match status" value="1"/>
</dbReference>
<organism evidence="13 14">
    <name type="scientific">Popillia japonica</name>
    <name type="common">Japanese beetle</name>
    <dbReference type="NCBI Taxonomy" id="7064"/>
    <lineage>
        <taxon>Eukaryota</taxon>
        <taxon>Metazoa</taxon>
        <taxon>Ecdysozoa</taxon>
        <taxon>Arthropoda</taxon>
        <taxon>Hexapoda</taxon>
        <taxon>Insecta</taxon>
        <taxon>Pterygota</taxon>
        <taxon>Neoptera</taxon>
        <taxon>Endopterygota</taxon>
        <taxon>Coleoptera</taxon>
        <taxon>Polyphaga</taxon>
        <taxon>Scarabaeiformia</taxon>
        <taxon>Scarabaeidae</taxon>
        <taxon>Rutelinae</taxon>
        <taxon>Popillia</taxon>
    </lineage>
</organism>
<protein>
    <recommendedName>
        <fullName evidence="2">DNA (cytosine-5-)-methyltransferase</fullName>
        <ecNumber evidence="2">2.1.1.37</ecNumber>
    </recommendedName>
</protein>
<keyword evidence="8" id="KW-0863">Zinc-finger</keyword>
<proteinExistence type="inferred from homology"/>
<evidence type="ECO:0000313" key="14">
    <source>
        <dbReference type="Proteomes" id="UP001458880"/>
    </source>
</evidence>
<name>A0AAW1IXU2_POPJA</name>
<evidence type="ECO:0000256" key="2">
    <source>
        <dbReference type="ARBA" id="ARBA00011975"/>
    </source>
</evidence>
<evidence type="ECO:0000256" key="1">
    <source>
        <dbReference type="ARBA" id="ARBA00004123"/>
    </source>
</evidence>
<dbReference type="Proteomes" id="UP001458880">
    <property type="component" value="Unassembled WGS sequence"/>
</dbReference>
<evidence type="ECO:0000256" key="6">
    <source>
        <dbReference type="ARBA" id="ARBA00022691"/>
    </source>
</evidence>
<dbReference type="SUPFAM" id="SSF53335">
    <property type="entry name" value="S-adenosyl-L-methionine-dependent methyltransferases"/>
    <property type="match status" value="1"/>
</dbReference>
<dbReference type="InterPro" id="IPR050390">
    <property type="entry name" value="C5-Methyltransferase"/>
</dbReference>
<keyword evidence="9" id="KW-0862">Zinc</keyword>
<dbReference type="EC" id="2.1.1.37" evidence="2"/>
<accession>A0AAW1IXU2</accession>
<dbReference type="GO" id="GO:0032259">
    <property type="term" value="P:methylation"/>
    <property type="evidence" value="ECO:0007669"/>
    <property type="project" value="UniProtKB-KW"/>
</dbReference>
<keyword evidence="5 11" id="KW-0808">Transferase</keyword>
<evidence type="ECO:0000313" key="13">
    <source>
        <dbReference type="EMBL" id="KAK9694865.1"/>
    </source>
</evidence>
<evidence type="ECO:0000256" key="9">
    <source>
        <dbReference type="ARBA" id="ARBA00022833"/>
    </source>
</evidence>
<feature type="active site" evidence="11">
    <location>
        <position position="384"/>
    </location>
</feature>
<keyword evidence="4 11" id="KW-0489">Methyltransferase</keyword>
<dbReference type="SUPFAM" id="SSF63748">
    <property type="entry name" value="Tudor/PWWP/MBT"/>
    <property type="match status" value="1"/>
</dbReference>
<dbReference type="CDD" id="cd05835">
    <property type="entry name" value="PWWP_DNMT3"/>
    <property type="match status" value="1"/>
</dbReference>
<dbReference type="Pfam" id="PF17980">
    <property type="entry name" value="ADD_DNMT3"/>
    <property type="match status" value="1"/>
</dbReference>
<dbReference type="InterPro" id="IPR001525">
    <property type="entry name" value="C5_MeTfrase"/>
</dbReference>
<dbReference type="InterPro" id="IPR040552">
    <property type="entry name" value="DNMT3_ADD_GATA1-like"/>
</dbReference>
<comment type="similarity">
    <text evidence="11">Belongs to the class I-like SAM-binding methyltransferase superfamily. C5-methyltransferase family.</text>
</comment>
<reference evidence="13 14" key="1">
    <citation type="journal article" date="2024" name="BMC Genomics">
        <title>De novo assembly and annotation of Popillia japonica's genome with initial clues to its potential as an invasive pest.</title>
        <authorList>
            <person name="Cucini C."/>
            <person name="Boschi S."/>
            <person name="Funari R."/>
            <person name="Cardaioli E."/>
            <person name="Iannotti N."/>
            <person name="Marturano G."/>
            <person name="Paoli F."/>
            <person name="Bruttini M."/>
            <person name="Carapelli A."/>
            <person name="Frati F."/>
            <person name="Nardi F."/>
        </authorList>
    </citation>
    <scope>NUCLEOTIDE SEQUENCE [LARGE SCALE GENOMIC DNA]</scope>
    <source>
        <strain evidence="13">DMR45628</strain>
    </source>
</reference>
<dbReference type="Gene3D" id="2.30.30.140">
    <property type="match status" value="1"/>
</dbReference>
<evidence type="ECO:0000256" key="4">
    <source>
        <dbReference type="ARBA" id="ARBA00022603"/>
    </source>
</evidence>
<dbReference type="AlphaFoldDB" id="A0AAW1IXU2"/>
<dbReference type="InterPro" id="IPR029063">
    <property type="entry name" value="SAM-dependent_MTases_sf"/>
</dbReference>
<dbReference type="PROSITE" id="PS00094">
    <property type="entry name" value="C5_MTASE_1"/>
    <property type="match status" value="1"/>
</dbReference>
<evidence type="ECO:0000256" key="11">
    <source>
        <dbReference type="PROSITE-ProRule" id="PRU01016"/>
    </source>
</evidence>
<gene>
    <name evidence="13" type="ORF">QE152_g33246</name>
</gene>
<evidence type="ECO:0000256" key="8">
    <source>
        <dbReference type="ARBA" id="ARBA00022771"/>
    </source>
</evidence>
<dbReference type="PANTHER" id="PTHR23068:SF25">
    <property type="entry name" value="DNA (CYTOSINE-5)-METHYLTRANSFERASE DRM2"/>
    <property type="match status" value="1"/>
</dbReference>
<keyword evidence="6 11" id="KW-0949">S-adenosyl-L-methionine</keyword>
<dbReference type="GO" id="GO:0008270">
    <property type="term" value="F:zinc ion binding"/>
    <property type="evidence" value="ECO:0007669"/>
    <property type="project" value="UniProtKB-KW"/>
</dbReference>
<dbReference type="PROSITE" id="PS51679">
    <property type="entry name" value="SAM_MT_C5"/>
    <property type="match status" value="1"/>
</dbReference>
<evidence type="ECO:0000256" key="10">
    <source>
        <dbReference type="ARBA" id="ARBA00023242"/>
    </source>
</evidence>
<dbReference type="GO" id="GO:0005634">
    <property type="term" value="C:nucleus"/>
    <property type="evidence" value="ECO:0007669"/>
    <property type="project" value="UniProtKB-SubCell"/>
</dbReference>
<dbReference type="EMBL" id="JASPKY010000500">
    <property type="protein sequence ID" value="KAK9694865.1"/>
    <property type="molecule type" value="Genomic_DNA"/>
</dbReference>
<sequence length="587" mass="67560">MKASEKSHNTPESENSKFLYLGIVVNHKDLNFKASNSYTAWIFWFGDYRVSKVKHKDLCHFGQHFHRFYERKRRSVSHNWHKGVLEAIKEYGSPDTSEYNQEELICYAEKEFRGNSGHKTSITKFVLEKLRSIRDKNQENNVDEDSKVGASNEVKEMLDLIINESKSKEDICLACYSTDVVDYHPLFEGSICINCKNKLKRTYFVFGDDNIKYFCAVCACLGNMVVCSRRGCGLVYCSHCLDDLCSPIIRRNIIKQDPWLCFICNPSAEYPNSLIKSRYDWKDKIQILFSQNSPISNRPSIPELKKPIRVLSLFDGIGTGLTALSKLNITVECYYSCEIDYNSIAVAKKNYPGGITLLGDVRSLTEENIKSILPIDLLLGGSPCNDLSLANPYRKGLYDIEGTGVLFFEFYRILTNIQMYNSRSFFWLYENVASMSVQSKVSITRFLQCEPQYIDAAWVSSQSRPRLFWGNLPSLQDQLFIEDGPNLQHYLLPGRKAAVEKLRTVTTKSNSLKQGSEMRCAVFTSSNSEETNIDIIELEEIFGFPRNYTKVEDLTKNTRQQLLGRAWSVQTICMLFRCLQDYFKQYE</sequence>
<dbReference type="Gene3D" id="3.40.50.150">
    <property type="entry name" value="Vaccinia Virus protein VP39"/>
    <property type="match status" value="1"/>
</dbReference>
<evidence type="ECO:0000259" key="12">
    <source>
        <dbReference type="PROSITE" id="PS51533"/>
    </source>
</evidence>
<dbReference type="Pfam" id="PF00145">
    <property type="entry name" value="DNA_methylase"/>
    <property type="match status" value="1"/>
</dbReference>
<comment type="caution">
    <text evidence="13">The sequence shown here is derived from an EMBL/GenBank/DDBJ whole genome shotgun (WGS) entry which is preliminary data.</text>
</comment>
<keyword evidence="3" id="KW-0678">Repressor</keyword>
<feature type="domain" description="PHD-type" evidence="12">
    <location>
        <begin position="160"/>
        <end position="294"/>
    </location>
</feature>
<evidence type="ECO:0000256" key="7">
    <source>
        <dbReference type="ARBA" id="ARBA00022723"/>
    </source>
</evidence>
<keyword evidence="7" id="KW-0479">Metal-binding</keyword>
<evidence type="ECO:0000256" key="3">
    <source>
        <dbReference type="ARBA" id="ARBA00022491"/>
    </source>
</evidence>
<evidence type="ECO:0000256" key="5">
    <source>
        <dbReference type="ARBA" id="ARBA00022679"/>
    </source>
</evidence>